<gene>
    <name evidence="1" type="ORF">ACD_2C00266G0016</name>
</gene>
<name>K2GZG5_9BACT</name>
<proteinExistence type="predicted"/>
<protein>
    <submittedName>
        <fullName evidence="1">Uncharacterized protein</fullName>
    </submittedName>
</protein>
<accession>K2GZG5</accession>
<organism evidence="1">
    <name type="scientific">uncultured bacterium</name>
    <name type="common">gcode 4</name>
    <dbReference type="NCBI Taxonomy" id="1234023"/>
    <lineage>
        <taxon>Bacteria</taxon>
        <taxon>environmental samples</taxon>
    </lineage>
</organism>
<comment type="caution">
    <text evidence="1">The sequence shown here is derived from an EMBL/GenBank/DDBJ whole genome shotgun (WGS) entry which is preliminary data.</text>
</comment>
<evidence type="ECO:0000313" key="1">
    <source>
        <dbReference type="EMBL" id="EKE28910.1"/>
    </source>
</evidence>
<dbReference type="EMBL" id="AMFJ01000266">
    <property type="protein sequence ID" value="EKE28910.1"/>
    <property type="molecule type" value="Genomic_DNA"/>
</dbReference>
<sequence>MINQLLLLSKVGKSIRGTGYFGHTSDVKMSSVRLGHTIPPKTPSFTLAGSENDEALPLRAGPWIMQ</sequence>
<reference evidence="1" key="1">
    <citation type="journal article" date="2012" name="Science">
        <title>Fermentation, hydrogen, and sulfur metabolism in multiple uncultivated bacterial phyla.</title>
        <authorList>
            <person name="Wrighton K.C."/>
            <person name="Thomas B.C."/>
            <person name="Sharon I."/>
            <person name="Miller C.S."/>
            <person name="Castelle C.J."/>
            <person name="VerBerkmoes N.C."/>
            <person name="Wilkins M.J."/>
            <person name="Hettich R.L."/>
            <person name="Lipton M.S."/>
            <person name="Williams K.H."/>
            <person name="Long P.E."/>
            <person name="Banfield J.F."/>
        </authorList>
    </citation>
    <scope>NUCLEOTIDE SEQUENCE [LARGE SCALE GENOMIC DNA]</scope>
</reference>
<dbReference type="AlphaFoldDB" id="K2GZG5"/>